<proteinExistence type="predicted"/>
<sequence>MDVHTNTTYIIKPVVRSARAAWPAFAPRPPGGGDVTAYVIAEPPYRCIRRGRLVDRHKHTHVRVARPTVSDPFRPGSTSRRRRRSCQDFRRLDASAAVRVRIIVIAEILRASILINVCLQIVLCDFYGGLFGVVHFDRYFTSNKTS</sequence>
<comment type="caution">
    <text evidence="1">The sequence shown here is derived from an EMBL/GenBank/DDBJ whole genome shotgun (WGS) entry which is preliminary data.</text>
</comment>
<reference evidence="1 2" key="1">
    <citation type="journal article" date="2019" name="Commun. Biol.">
        <title>The bagworm genome reveals a unique fibroin gene that provides high tensile strength.</title>
        <authorList>
            <person name="Kono N."/>
            <person name="Nakamura H."/>
            <person name="Ohtoshi R."/>
            <person name="Tomita M."/>
            <person name="Numata K."/>
            <person name="Arakawa K."/>
        </authorList>
    </citation>
    <scope>NUCLEOTIDE SEQUENCE [LARGE SCALE GENOMIC DNA]</scope>
</reference>
<dbReference type="Proteomes" id="UP000299102">
    <property type="component" value="Unassembled WGS sequence"/>
</dbReference>
<protein>
    <submittedName>
        <fullName evidence="1">Uncharacterized protein</fullName>
    </submittedName>
</protein>
<name>A0A4C1U8S9_EUMVA</name>
<dbReference type="EMBL" id="BGZK01000138">
    <property type="protein sequence ID" value="GBP22296.1"/>
    <property type="molecule type" value="Genomic_DNA"/>
</dbReference>
<gene>
    <name evidence="1" type="ORF">EVAR_22582_1</name>
</gene>
<organism evidence="1 2">
    <name type="scientific">Eumeta variegata</name>
    <name type="common">Bagworm moth</name>
    <name type="synonym">Eumeta japonica</name>
    <dbReference type="NCBI Taxonomy" id="151549"/>
    <lineage>
        <taxon>Eukaryota</taxon>
        <taxon>Metazoa</taxon>
        <taxon>Ecdysozoa</taxon>
        <taxon>Arthropoda</taxon>
        <taxon>Hexapoda</taxon>
        <taxon>Insecta</taxon>
        <taxon>Pterygota</taxon>
        <taxon>Neoptera</taxon>
        <taxon>Endopterygota</taxon>
        <taxon>Lepidoptera</taxon>
        <taxon>Glossata</taxon>
        <taxon>Ditrysia</taxon>
        <taxon>Tineoidea</taxon>
        <taxon>Psychidae</taxon>
        <taxon>Oiketicinae</taxon>
        <taxon>Eumeta</taxon>
    </lineage>
</organism>
<evidence type="ECO:0000313" key="2">
    <source>
        <dbReference type="Proteomes" id="UP000299102"/>
    </source>
</evidence>
<keyword evidence="2" id="KW-1185">Reference proteome</keyword>
<evidence type="ECO:0000313" key="1">
    <source>
        <dbReference type="EMBL" id="GBP22296.1"/>
    </source>
</evidence>
<accession>A0A4C1U8S9</accession>
<dbReference type="AlphaFoldDB" id="A0A4C1U8S9"/>